<reference evidence="1 2" key="1">
    <citation type="submission" date="2021-03" db="EMBL/GenBank/DDBJ databases">
        <title>Genomic Encyclopedia of Type Strains, Phase IV (KMG-IV): sequencing the most valuable type-strain genomes for metagenomic binning, comparative biology and taxonomic classification.</title>
        <authorList>
            <person name="Goeker M."/>
        </authorList>
    </citation>
    <scope>NUCLEOTIDE SEQUENCE [LARGE SCALE GENOMIC DNA]</scope>
    <source>
        <strain evidence="1 2">DSM 26427</strain>
    </source>
</reference>
<dbReference type="RefSeq" id="WP_209851305.1">
    <property type="nucleotide sequence ID" value="NZ_JAGGJV010000003.1"/>
</dbReference>
<evidence type="ECO:0008006" key="3">
    <source>
        <dbReference type="Google" id="ProtNLM"/>
    </source>
</evidence>
<comment type="caution">
    <text evidence="1">The sequence shown here is derived from an EMBL/GenBank/DDBJ whole genome shotgun (WGS) entry which is preliminary data.</text>
</comment>
<dbReference type="InterPro" id="IPR021295">
    <property type="entry name" value="DUF2867"/>
</dbReference>
<gene>
    <name evidence="1" type="ORF">J2Z75_002019</name>
</gene>
<organism evidence="1 2">
    <name type="scientific">Rhizobium herbae</name>
    <dbReference type="NCBI Taxonomy" id="508661"/>
    <lineage>
        <taxon>Bacteria</taxon>
        <taxon>Pseudomonadati</taxon>
        <taxon>Pseudomonadota</taxon>
        <taxon>Alphaproteobacteria</taxon>
        <taxon>Hyphomicrobiales</taxon>
        <taxon>Rhizobiaceae</taxon>
        <taxon>Rhizobium/Agrobacterium group</taxon>
        <taxon>Rhizobium</taxon>
    </lineage>
</organism>
<sequence length="165" mass="18184">MAQRTHTVPVTLPHPALPLADWADCYERVIPGQPTTAISAARRALGDFAAWVRALMWLRNAAVSPFGLKGSGHDRDSKAEMIGFFPVISRSGEQAVLGFDDTHLDFRIVIDVRPAGELAQRISVTTLVHRKILLGKVYIAVITPFHRLIVKTMLLRLARPVTAIS</sequence>
<proteinExistence type="predicted"/>
<dbReference type="EMBL" id="JAGGJV010000003">
    <property type="protein sequence ID" value="MBP1858511.1"/>
    <property type="molecule type" value="Genomic_DNA"/>
</dbReference>
<dbReference type="Proteomes" id="UP000823786">
    <property type="component" value="Unassembled WGS sequence"/>
</dbReference>
<name>A0ABS4EKN6_9HYPH</name>
<evidence type="ECO:0000313" key="1">
    <source>
        <dbReference type="EMBL" id="MBP1858511.1"/>
    </source>
</evidence>
<dbReference type="Pfam" id="PF11066">
    <property type="entry name" value="DUF2867"/>
    <property type="match status" value="1"/>
</dbReference>
<accession>A0ABS4EKN6</accession>
<keyword evidence="2" id="KW-1185">Reference proteome</keyword>
<evidence type="ECO:0000313" key="2">
    <source>
        <dbReference type="Proteomes" id="UP000823786"/>
    </source>
</evidence>
<protein>
    <recommendedName>
        <fullName evidence="3">DUF2867 domain-containing protein</fullName>
    </recommendedName>
</protein>